<organism evidence="3 4">
    <name type="scientific">Sphingobium baderi</name>
    <dbReference type="NCBI Taxonomy" id="1332080"/>
    <lineage>
        <taxon>Bacteria</taxon>
        <taxon>Pseudomonadati</taxon>
        <taxon>Pseudomonadota</taxon>
        <taxon>Alphaproteobacteria</taxon>
        <taxon>Sphingomonadales</taxon>
        <taxon>Sphingomonadaceae</taxon>
        <taxon>Sphingobium</taxon>
    </lineage>
</organism>
<keyword evidence="4" id="KW-1185">Reference proteome</keyword>
<dbReference type="STRING" id="1332080.ATN00_00380"/>
<name>A0A0S3EUB7_9SPHN</name>
<gene>
    <name evidence="3" type="ORF">ATN00_00380</name>
</gene>
<proteinExistence type="predicted"/>
<evidence type="ECO:0000256" key="1">
    <source>
        <dbReference type="SAM" id="MobiDB-lite"/>
    </source>
</evidence>
<feature type="signal peptide" evidence="2">
    <location>
        <begin position="1"/>
        <end position="21"/>
    </location>
</feature>
<dbReference type="Pfam" id="PF11776">
    <property type="entry name" value="RcnB"/>
    <property type="match status" value="1"/>
</dbReference>
<accession>A0A0S3EUB7</accession>
<evidence type="ECO:0000313" key="4">
    <source>
        <dbReference type="Proteomes" id="UP000056968"/>
    </source>
</evidence>
<dbReference type="EMBL" id="CP013264">
    <property type="protein sequence ID" value="ALR18999.1"/>
    <property type="molecule type" value="Genomic_DNA"/>
</dbReference>
<dbReference type="InterPro" id="IPR024572">
    <property type="entry name" value="RcnB"/>
</dbReference>
<dbReference type="RefSeq" id="WP_062060791.1">
    <property type="nucleotide sequence ID" value="NZ_CP013264.1"/>
</dbReference>
<dbReference type="Gene3D" id="3.10.450.160">
    <property type="entry name" value="inner membrane protein cigr"/>
    <property type="match status" value="1"/>
</dbReference>
<keyword evidence="2" id="KW-0732">Signal</keyword>
<sequence>MRKLIILGLIAATAAPGIATAQSASELRHDRREIRQDQRDLRQAQRHGDRHDVRDARRDVRDSRQEYREDWRDYRRTHRDVYRGGNWRAPFRYSRWNVGAQMRPAYYSSRYYIADPYRYRLPRPGANLRWVRHYNDVLLVNVRTGRVVQVHRGFFW</sequence>
<feature type="chain" id="PRO_5006611693" evidence="2">
    <location>
        <begin position="22"/>
        <end position="156"/>
    </location>
</feature>
<dbReference type="KEGG" id="sbd:ATN00_00380"/>
<dbReference type="AlphaFoldDB" id="A0A0S3EUB7"/>
<feature type="region of interest" description="Disordered" evidence="1">
    <location>
        <begin position="23"/>
        <end position="59"/>
    </location>
</feature>
<protein>
    <submittedName>
        <fullName evidence="3">Uncharacterized protein</fullName>
    </submittedName>
</protein>
<reference evidence="3 4" key="1">
    <citation type="submission" date="2015-11" db="EMBL/GenBank/DDBJ databases">
        <title>A Two-component Flavoprotein Monooxygenase System MeaXY Responsible for para-Hydroxylation of 2-Methyl-6-ethylaniline and 2,6-Diethylaniline in Sphingobium baderi DE-13.</title>
        <authorList>
            <person name="Cheng M."/>
            <person name="Meng Q."/>
            <person name="Yang Y."/>
            <person name="Chu C."/>
            <person name="Yan X."/>
            <person name="He J."/>
            <person name="Li S."/>
        </authorList>
    </citation>
    <scope>NUCLEOTIDE SEQUENCE [LARGE SCALE GENOMIC DNA]</scope>
    <source>
        <strain evidence="3 4">DE-13</strain>
    </source>
</reference>
<dbReference type="OrthoDB" id="7205329at2"/>
<feature type="compositionally biased region" description="Basic and acidic residues" evidence="1">
    <location>
        <begin position="26"/>
        <end position="59"/>
    </location>
</feature>
<dbReference type="Proteomes" id="UP000056968">
    <property type="component" value="Chromosome"/>
</dbReference>
<evidence type="ECO:0000256" key="2">
    <source>
        <dbReference type="SAM" id="SignalP"/>
    </source>
</evidence>
<evidence type="ECO:0000313" key="3">
    <source>
        <dbReference type="EMBL" id="ALR18999.1"/>
    </source>
</evidence>